<gene>
    <name evidence="3" type="ORF">CTOB1V02_LOCUS10835</name>
</gene>
<dbReference type="EMBL" id="OB665498">
    <property type="protein sequence ID" value="CAD7233010.1"/>
    <property type="molecule type" value="Genomic_DNA"/>
</dbReference>
<keyword evidence="2" id="KW-0472">Membrane</keyword>
<feature type="region of interest" description="Disordered" evidence="1">
    <location>
        <begin position="603"/>
        <end position="728"/>
    </location>
</feature>
<evidence type="ECO:0000256" key="2">
    <source>
        <dbReference type="SAM" id="Phobius"/>
    </source>
</evidence>
<protein>
    <submittedName>
        <fullName evidence="3">Uncharacterized protein</fullName>
    </submittedName>
</protein>
<accession>A0A7R8WM18</accession>
<feature type="compositionally biased region" description="Low complexity" evidence="1">
    <location>
        <begin position="675"/>
        <end position="688"/>
    </location>
</feature>
<feature type="compositionally biased region" description="Polar residues" evidence="1">
    <location>
        <begin position="622"/>
        <end position="631"/>
    </location>
</feature>
<reference evidence="3" key="1">
    <citation type="submission" date="2020-11" db="EMBL/GenBank/DDBJ databases">
        <authorList>
            <person name="Tran Van P."/>
        </authorList>
    </citation>
    <scope>NUCLEOTIDE SEQUENCE</scope>
</reference>
<feature type="region of interest" description="Disordered" evidence="1">
    <location>
        <begin position="121"/>
        <end position="142"/>
    </location>
</feature>
<feature type="region of interest" description="Disordered" evidence="1">
    <location>
        <begin position="198"/>
        <end position="235"/>
    </location>
</feature>
<feature type="region of interest" description="Disordered" evidence="1">
    <location>
        <begin position="517"/>
        <end position="537"/>
    </location>
</feature>
<feature type="compositionally biased region" description="Polar residues" evidence="1">
    <location>
        <begin position="375"/>
        <end position="390"/>
    </location>
</feature>
<feature type="region of interest" description="Disordered" evidence="1">
    <location>
        <begin position="274"/>
        <end position="308"/>
    </location>
</feature>
<feature type="compositionally biased region" description="Low complexity" evidence="1">
    <location>
        <begin position="297"/>
        <end position="308"/>
    </location>
</feature>
<dbReference type="AlphaFoldDB" id="A0A7R8WM18"/>
<feature type="non-terminal residue" evidence="3">
    <location>
        <position position="728"/>
    </location>
</feature>
<name>A0A7R8WM18_9CRUS</name>
<feature type="transmembrane region" description="Helical" evidence="2">
    <location>
        <begin position="82"/>
        <end position="110"/>
    </location>
</feature>
<evidence type="ECO:0000256" key="1">
    <source>
        <dbReference type="SAM" id="MobiDB-lite"/>
    </source>
</evidence>
<feature type="compositionally biased region" description="Polar residues" evidence="1">
    <location>
        <begin position="285"/>
        <end position="296"/>
    </location>
</feature>
<feature type="compositionally biased region" description="Polar residues" evidence="1">
    <location>
        <begin position="698"/>
        <end position="707"/>
    </location>
</feature>
<feature type="compositionally biased region" description="Basic and acidic residues" evidence="1">
    <location>
        <begin position="644"/>
        <end position="665"/>
    </location>
</feature>
<keyword evidence="2" id="KW-0812">Transmembrane</keyword>
<organism evidence="3">
    <name type="scientific">Cyprideis torosa</name>
    <dbReference type="NCBI Taxonomy" id="163714"/>
    <lineage>
        <taxon>Eukaryota</taxon>
        <taxon>Metazoa</taxon>
        <taxon>Ecdysozoa</taxon>
        <taxon>Arthropoda</taxon>
        <taxon>Crustacea</taxon>
        <taxon>Oligostraca</taxon>
        <taxon>Ostracoda</taxon>
        <taxon>Podocopa</taxon>
        <taxon>Podocopida</taxon>
        <taxon>Cytherocopina</taxon>
        <taxon>Cytheroidea</taxon>
        <taxon>Cytherideidae</taxon>
        <taxon>Cyprideis</taxon>
    </lineage>
</organism>
<feature type="region of interest" description="Disordered" evidence="1">
    <location>
        <begin position="442"/>
        <end position="504"/>
    </location>
</feature>
<feature type="region of interest" description="Disordered" evidence="1">
    <location>
        <begin position="345"/>
        <end position="407"/>
    </location>
</feature>
<feature type="compositionally biased region" description="Low complexity" evidence="1">
    <location>
        <begin position="715"/>
        <end position="728"/>
    </location>
</feature>
<proteinExistence type="predicted"/>
<keyword evidence="2" id="KW-1133">Transmembrane helix</keyword>
<evidence type="ECO:0000313" key="3">
    <source>
        <dbReference type="EMBL" id="CAD7233010.1"/>
    </source>
</evidence>
<sequence length="728" mass="81425">MLARFSSRNEALESAVLKAFKRYIDDITGDDEEEEPFESLLYVSGKVADLTNNLFFERLTFLLRSDNDYGLQERHTSDSEDVWTTLLAIFLTLFCLVVTCAVGICVIYVFSEKDEEDEASAEATRVALSRSQGPPVENTDRRRSSHLTGFFVKYMNAPLFHKELIMKAVRGSFGISDKDTATESMDLVSKEVKGSLTISEEDTSQSEETIRGSLSVSKQDTVPKKPKKIKEAIRGSLSISETDTVARKSKAAMERRGGGRTGYFVKAYEDSETRPWAPQRLIPKTESSSDFANDETSSSPSPKSMNPMSEAQLPMIKRYITTPSPPPRQEKSKARDFVVVEIPAMISEMPRPTKDEQQSINGQSDPAFPTKRLTNETNVESGTPLTSSPPGNVHPFDSKDEQNTEAVEWSANNSCTSSIILERFEALHEKVNGMVKAGDADFQNFNPQTNEKQLDHESLTPQISTNEKANLFNQRLTKETSDISMKPQKLPSKQSKSSTRRSLSQSLADFLEERLESNKRLESEESSTSLQRRRSEKIPRFPPNRVDCGKLESPAVPILGVSKVLRMSCEPESLRGTFETMTFESRENSEDFRRTIAFEKMQAPCKSDKSEAGRVVKIPENSKPSTFQNADGNRESEILGIPRECMEWQKTSESRESESPTKSKELQQYQESEKLQSSNKSKNSPKPSVASERLESPIESNLLQACTVTRRRPRNSSTAASAPTSTAA</sequence>
<feature type="compositionally biased region" description="Polar residues" evidence="1">
    <location>
        <begin position="459"/>
        <end position="475"/>
    </location>
</feature>
<feature type="compositionally biased region" description="Low complexity" evidence="1">
    <location>
        <begin position="486"/>
        <end position="504"/>
    </location>
</feature>